<dbReference type="Pfam" id="PF06452">
    <property type="entry name" value="CBM9_1"/>
    <property type="match status" value="1"/>
</dbReference>
<dbReference type="AlphaFoldDB" id="A0A1N7MWQ4"/>
<reference evidence="4" key="1">
    <citation type="submission" date="2017-01" db="EMBL/GenBank/DDBJ databases">
        <authorList>
            <person name="Varghese N."/>
            <person name="Submissions S."/>
        </authorList>
    </citation>
    <scope>NUCLEOTIDE SEQUENCE [LARGE SCALE GENOMIC DNA]</scope>
    <source>
        <strain evidence="4">DSM 23145</strain>
    </source>
</reference>
<dbReference type="GO" id="GO:0004553">
    <property type="term" value="F:hydrolase activity, hydrolyzing O-glycosyl compounds"/>
    <property type="evidence" value="ECO:0007669"/>
    <property type="project" value="InterPro"/>
</dbReference>
<organism evidence="3 4">
    <name type="scientific">Kaistella chaponensis</name>
    <dbReference type="NCBI Taxonomy" id="713588"/>
    <lineage>
        <taxon>Bacteria</taxon>
        <taxon>Pseudomonadati</taxon>
        <taxon>Bacteroidota</taxon>
        <taxon>Flavobacteriia</taxon>
        <taxon>Flavobacteriales</taxon>
        <taxon>Weeksellaceae</taxon>
        <taxon>Chryseobacterium group</taxon>
        <taxon>Kaistella</taxon>
    </lineage>
</organism>
<dbReference type="InterPro" id="IPR010502">
    <property type="entry name" value="Carb-bd_dom_fam9"/>
</dbReference>
<evidence type="ECO:0000256" key="1">
    <source>
        <dbReference type="SAM" id="SignalP"/>
    </source>
</evidence>
<dbReference type="CDD" id="cd09618">
    <property type="entry name" value="CBM9_like_2"/>
    <property type="match status" value="1"/>
</dbReference>
<dbReference type="Gene3D" id="2.60.40.1190">
    <property type="match status" value="1"/>
</dbReference>
<evidence type="ECO:0000313" key="3">
    <source>
        <dbReference type="EMBL" id="SIS90574.1"/>
    </source>
</evidence>
<dbReference type="RefSeq" id="WP_245820717.1">
    <property type="nucleotide sequence ID" value="NZ_FTOI01000010.1"/>
</dbReference>
<feature type="signal peptide" evidence="1">
    <location>
        <begin position="1"/>
        <end position="22"/>
    </location>
</feature>
<protein>
    <submittedName>
        <fullName evidence="3">Carbohydrate family 9 binding domain-like</fullName>
    </submittedName>
</protein>
<dbReference type="EMBL" id="FTOI01000010">
    <property type="protein sequence ID" value="SIS90574.1"/>
    <property type="molecule type" value="Genomic_DNA"/>
</dbReference>
<dbReference type="Proteomes" id="UP000185839">
    <property type="component" value="Unassembled WGS sequence"/>
</dbReference>
<sequence length="216" mass="24917">MKPRLLSTVLLFFFLHLFSQKAENDSIPRKKIVAVKTNNTIKIDGIFDEEAWSKAPIATNFIQRSPENGVPVPDSLRTEVKILYDDTGVYFGAQMYDPHPEKIAKEMVERDNVGNDDIFGVVLNGYNDKQQSLEFLVMPTGVQYDAKITNDNGEDSSWNGVWYSAAKINEKGWFAEIKIPYSELRFPKNKVQDWGFNIVRRIQRTKVMYDWNLVNN</sequence>
<evidence type="ECO:0000313" key="4">
    <source>
        <dbReference type="Proteomes" id="UP000185839"/>
    </source>
</evidence>
<dbReference type="GO" id="GO:0030246">
    <property type="term" value="F:carbohydrate binding"/>
    <property type="evidence" value="ECO:0007669"/>
    <property type="project" value="InterPro"/>
</dbReference>
<proteinExistence type="predicted"/>
<name>A0A1N7MWQ4_9FLAO</name>
<gene>
    <name evidence="3" type="ORF">SAMN05421789_110105</name>
</gene>
<feature type="chain" id="PRO_5012094323" evidence="1">
    <location>
        <begin position="23"/>
        <end position="216"/>
    </location>
</feature>
<feature type="domain" description="Carbohydrate-binding" evidence="2">
    <location>
        <begin position="43"/>
        <end position="198"/>
    </location>
</feature>
<keyword evidence="4" id="KW-1185">Reference proteome</keyword>
<accession>A0A1N7MWQ4</accession>
<dbReference type="STRING" id="713588.SAMN05421789_110105"/>
<keyword evidence="1" id="KW-0732">Signal</keyword>
<evidence type="ECO:0000259" key="2">
    <source>
        <dbReference type="Pfam" id="PF06452"/>
    </source>
</evidence>
<dbReference type="SUPFAM" id="SSF49344">
    <property type="entry name" value="CBD9-like"/>
    <property type="match status" value="1"/>
</dbReference>
<dbReference type="GO" id="GO:0016052">
    <property type="term" value="P:carbohydrate catabolic process"/>
    <property type="evidence" value="ECO:0007669"/>
    <property type="project" value="InterPro"/>
</dbReference>